<feature type="transmembrane region" description="Helical" evidence="2">
    <location>
        <begin position="720"/>
        <end position="743"/>
    </location>
</feature>
<feature type="region of interest" description="Disordered" evidence="1">
    <location>
        <begin position="546"/>
        <end position="576"/>
    </location>
</feature>
<dbReference type="EMBL" id="RSCE01000002">
    <property type="protein sequence ID" value="RSH86082.1"/>
    <property type="molecule type" value="Genomic_DNA"/>
</dbReference>
<accession>A0A427Y4T5</accession>
<dbReference type="AlphaFoldDB" id="A0A427Y4T5"/>
<dbReference type="RefSeq" id="XP_028478867.1">
    <property type="nucleotide sequence ID" value="XM_028619895.1"/>
</dbReference>
<feature type="compositionally biased region" description="Acidic residues" evidence="1">
    <location>
        <begin position="494"/>
        <end position="516"/>
    </location>
</feature>
<sequence>MPAWMRPQVARAWPPPASPSLSENSAFMRLTLLEHKDPQTVRDLSIGDIMRSRHDKSGSSLLVPGGYLIGRRSSDGLPSAFNSRVLSRTHAQLVVDTKGHVFLVDLGSMHGTHIEPANGAPIKLKARAPVQVLNGDTLIFGKAVDSKSEHHQPVRVCISFRYNESGPRDATRKAITNPEFATSKDIGKVDVALNGNQNNSIDVSALNKAFSKGLKGYGIEQSALYESEPEEHLPRTQFPLGGSGLAQMPPSGQVVPSSDSEDEDDDVIEIAPPPVSLHDDDIIVISKPISVRSTSVASDEDNAPVASSQPEADKAVGAEALLLEEPILDCPSRSLSSSVERGLSDQEDIIINEEDAAGEDDDMQSPQYDPFDNPFGIWPDDLAIAEAEAQAAAEMDDDEFDDESEASYSGRESDWHSGYEDEEEEANAEHDQTAPLDISSEDEEDAEADPDAVSSEYASSEEAEEGKDPLDVLSDGWGEDAEDDSEGHDSSSSLDDEDMDDEDADGEDIEDEDEAPALDASIRQNLNALTFDVFLRNIVYLATDDSDVDDQSEAPSEEPVHEPTQEAQPAPQASAACTTRPVLEAMSPVFDFAPQPNMMALGRIMSDFPQSVNSMPPSPPLSSGTPEAESKPEESAPLPVGLATPPSPRKRKFSDFDEATPSTPEPVRQAAVEETKGTSELQVTAAFVPATPAPVLVDAGTQALPSPVATPERPSKIRRIVSAVSLVALGAAIGSAGTIAGLLQLAD</sequence>
<dbReference type="STRING" id="105984.A0A427Y4T5"/>
<proteinExistence type="predicted"/>
<evidence type="ECO:0000313" key="4">
    <source>
        <dbReference type="EMBL" id="RSH86082.1"/>
    </source>
</evidence>
<feature type="region of interest" description="Disordered" evidence="1">
    <location>
        <begin position="293"/>
        <end position="312"/>
    </location>
</feature>
<organism evidence="4 5">
    <name type="scientific">Apiotrichum porosum</name>
    <dbReference type="NCBI Taxonomy" id="105984"/>
    <lineage>
        <taxon>Eukaryota</taxon>
        <taxon>Fungi</taxon>
        <taxon>Dikarya</taxon>
        <taxon>Basidiomycota</taxon>
        <taxon>Agaricomycotina</taxon>
        <taxon>Tremellomycetes</taxon>
        <taxon>Trichosporonales</taxon>
        <taxon>Trichosporonaceae</taxon>
        <taxon>Apiotrichum</taxon>
    </lineage>
</organism>
<evidence type="ECO:0000256" key="2">
    <source>
        <dbReference type="SAM" id="Phobius"/>
    </source>
</evidence>
<dbReference type="Pfam" id="PF00498">
    <property type="entry name" value="FHA"/>
    <property type="match status" value="1"/>
</dbReference>
<keyword evidence="2" id="KW-0472">Membrane</keyword>
<dbReference type="SUPFAM" id="SSF49879">
    <property type="entry name" value="SMAD/FHA domain"/>
    <property type="match status" value="1"/>
</dbReference>
<dbReference type="InterPro" id="IPR000253">
    <property type="entry name" value="FHA_dom"/>
</dbReference>
<feature type="compositionally biased region" description="Polar residues" evidence="1">
    <location>
        <begin position="609"/>
        <end position="625"/>
    </location>
</feature>
<feature type="compositionally biased region" description="Acidic residues" evidence="1">
    <location>
        <begin position="546"/>
        <end position="556"/>
    </location>
</feature>
<feature type="compositionally biased region" description="Acidic residues" evidence="1">
    <location>
        <begin position="345"/>
        <end position="363"/>
    </location>
</feature>
<evidence type="ECO:0000313" key="5">
    <source>
        <dbReference type="Proteomes" id="UP000279236"/>
    </source>
</evidence>
<evidence type="ECO:0000256" key="1">
    <source>
        <dbReference type="SAM" id="MobiDB-lite"/>
    </source>
</evidence>
<dbReference type="CDD" id="cd00060">
    <property type="entry name" value="FHA"/>
    <property type="match status" value="1"/>
</dbReference>
<comment type="caution">
    <text evidence="4">The sequence shown here is derived from an EMBL/GenBank/DDBJ whole genome shotgun (WGS) entry which is preliminary data.</text>
</comment>
<feature type="compositionally biased region" description="Low complexity" evidence="1">
    <location>
        <begin position="380"/>
        <end position="393"/>
    </location>
</feature>
<keyword evidence="2" id="KW-1133">Transmembrane helix</keyword>
<dbReference type="PROSITE" id="PS50006">
    <property type="entry name" value="FHA_DOMAIN"/>
    <property type="match status" value="1"/>
</dbReference>
<feature type="region of interest" description="Disordered" evidence="1">
    <location>
        <begin position="609"/>
        <end position="667"/>
    </location>
</feature>
<name>A0A427Y4T5_9TREE</name>
<protein>
    <recommendedName>
        <fullName evidence="3">FHA domain-containing protein</fullName>
    </recommendedName>
</protein>
<keyword evidence="5" id="KW-1185">Reference proteome</keyword>
<feature type="domain" description="FHA" evidence="3">
    <location>
        <begin position="67"/>
        <end position="115"/>
    </location>
</feature>
<feature type="compositionally biased region" description="Acidic residues" evidence="1">
    <location>
        <begin position="439"/>
        <end position="450"/>
    </location>
</feature>
<reference evidence="4 5" key="1">
    <citation type="submission" date="2018-11" db="EMBL/GenBank/DDBJ databases">
        <title>Genome sequence of Apiotrichum porosum DSM 27194.</title>
        <authorList>
            <person name="Aliyu H."/>
            <person name="Gorte O."/>
            <person name="Ochsenreither K."/>
        </authorList>
    </citation>
    <scope>NUCLEOTIDE SEQUENCE [LARGE SCALE GENOMIC DNA]</scope>
    <source>
        <strain evidence="4 5">DSM 27194</strain>
    </source>
</reference>
<feature type="region of interest" description="Disordered" evidence="1">
    <location>
        <begin position="226"/>
        <end position="267"/>
    </location>
</feature>
<feature type="compositionally biased region" description="Acidic residues" evidence="1">
    <location>
        <begin position="477"/>
        <end position="486"/>
    </location>
</feature>
<feature type="compositionally biased region" description="Acidic residues" evidence="1">
    <location>
        <begin position="394"/>
        <end position="405"/>
    </location>
</feature>
<feature type="compositionally biased region" description="Low complexity" evidence="1">
    <location>
        <begin position="565"/>
        <end position="576"/>
    </location>
</feature>
<feature type="region of interest" description="Disordered" evidence="1">
    <location>
        <begin position="332"/>
        <end position="519"/>
    </location>
</feature>
<dbReference type="Proteomes" id="UP000279236">
    <property type="component" value="Unassembled WGS sequence"/>
</dbReference>
<dbReference type="OrthoDB" id="4096268at2759"/>
<dbReference type="Gene3D" id="2.60.200.20">
    <property type="match status" value="1"/>
</dbReference>
<evidence type="ECO:0000259" key="3">
    <source>
        <dbReference type="PROSITE" id="PS50006"/>
    </source>
</evidence>
<dbReference type="InterPro" id="IPR008984">
    <property type="entry name" value="SMAD_FHA_dom_sf"/>
</dbReference>
<keyword evidence="2" id="KW-0812">Transmembrane</keyword>
<gene>
    <name evidence="4" type="ORF">EHS24_004303</name>
</gene>
<dbReference type="GeneID" id="39588846"/>